<gene>
    <name evidence="1" type="ORF">OZSIB_1056</name>
</gene>
<dbReference type="Proteomes" id="UP000252355">
    <property type="component" value="Unassembled WGS sequence"/>
</dbReference>
<dbReference type="AlphaFoldDB" id="A0A367ZLD0"/>
<evidence type="ECO:0000313" key="1">
    <source>
        <dbReference type="EMBL" id="RCK78906.1"/>
    </source>
</evidence>
<protein>
    <submittedName>
        <fullName evidence="1">Uncharacterized protein</fullName>
    </submittedName>
</protein>
<sequence>MSFLSHRSSLPFFSRPDLSARPAAGRSLLLLVIALLALSARAGAAEPGEWRLTGDTLIRTEEYRSLGDPTSVPYAITGRHTYQNLNFQLSQENSPYDRWLIEYAGLWNNSRYRSRFWGGETERFRLQREKGDAGLPYRLEAGDIYANFSTRTLQRSLKGLILDLQPRASGPRVKHSVQLLYGRSQPDWKYLHESTDRTAGVSWLLQDEKRFRAALSSVWNHRDADVTTGALERQQNVTSFAFERKLPAFGQGVLEGELARFHGDHDGSAGPASGQNRDDWARFLQLMGGVRDFQYRLRYECQGADFRPVGGSVPADRRSLEGFLTWNLQEGRTAVLRMQRFEDGWTTDNARLTHLSGLTLRGPLDVARRLIAGLNIFSEHLTDEKDTMRQSTKGFTADLNRTINDKMAARAGVTMRLTDNARNDAADHRLTQVTAGFDRSIELFTFAGRLAFDVGQRLIDQGGEESREWFPALGLSLNKKEHDLGFYYRFQRQDRPNPLRVDVDTADLTARYAWRKGDHQAGIDYLQVRRRDSNGVWSRGHQTAFWYQYAFDTIFGRRPVMVAAAPGTPVAGAGRPVDLWAGLSLGQPFAEALEQARGKLGPESRTWNRHIIFEATQLDEVAQRQRLVLTNEGDRLARLTLLIDADNATGFDVFERVRRILLERFGAPAETYEVGRPGPDLAAEVQLGQVVRAMEWRLPEGVLRLSLPRRLDGRLKIEVSLADTFPPLRATNWGLDLID</sequence>
<dbReference type="EMBL" id="QOQW01000018">
    <property type="protein sequence ID" value="RCK78906.1"/>
    <property type="molecule type" value="Genomic_DNA"/>
</dbReference>
<name>A0A367ZLD0_9BACT</name>
<evidence type="ECO:0000313" key="2">
    <source>
        <dbReference type="Proteomes" id="UP000252355"/>
    </source>
</evidence>
<proteinExistence type="predicted"/>
<reference evidence="1 2" key="1">
    <citation type="submission" date="2018-05" db="EMBL/GenBank/DDBJ databases">
        <title>A metagenomic window into the 2 km-deep terrestrial subsurface aquifer revealed taxonomically and functionally diverse microbial community comprising novel uncultured bacterial lineages.</title>
        <authorList>
            <person name="Kadnikov V.V."/>
            <person name="Mardanov A.V."/>
            <person name="Beletsky A.V."/>
            <person name="Banks D."/>
            <person name="Pimenov N.V."/>
            <person name="Frank Y.A."/>
            <person name="Karnachuk O.V."/>
            <person name="Ravin N.V."/>
        </authorList>
    </citation>
    <scope>NUCLEOTIDE SEQUENCE [LARGE SCALE GENOMIC DNA]</scope>
    <source>
        <strain evidence="1">BY5</strain>
    </source>
</reference>
<comment type="caution">
    <text evidence="1">The sequence shown here is derived from an EMBL/GenBank/DDBJ whole genome shotgun (WGS) entry which is preliminary data.</text>
</comment>
<organism evidence="1 2">
    <name type="scientific">Candidatus Ozemobacter sibiricus</name>
    <dbReference type="NCBI Taxonomy" id="2268124"/>
    <lineage>
        <taxon>Bacteria</taxon>
        <taxon>Candidatus Ozemobacteria</taxon>
        <taxon>Candidatus Ozemobacterales</taxon>
        <taxon>Candidatus Ozemobacteraceae</taxon>
        <taxon>Candidatus Ozemobacter</taxon>
    </lineage>
</organism>
<accession>A0A367ZLD0</accession>